<evidence type="ECO:0000313" key="3">
    <source>
        <dbReference type="Proteomes" id="UP000520767"/>
    </source>
</evidence>
<organism evidence="2 3">
    <name type="scientific">Actinophytocola algeriensis</name>
    <dbReference type="NCBI Taxonomy" id="1768010"/>
    <lineage>
        <taxon>Bacteria</taxon>
        <taxon>Bacillati</taxon>
        <taxon>Actinomycetota</taxon>
        <taxon>Actinomycetes</taxon>
        <taxon>Pseudonocardiales</taxon>
        <taxon>Pseudonocardiaceae</taxon>
    </lineage>
</organism>
<sequence>MRPADGVHLFRDTCNVYVLVRDRDAVLIDFGEGAVLDHLADFGADRVTDVLVTHHHRDQVQGLHRAVAHGARIWVPPVERDLFDKVDAHWQQRPIHNYYDLRQDRFSLLEPVPVTGTVPEYRTRRFGGFDITTVPTPGHTLGSVSYLVDVDGRRLAFTGDLIHSAGKVWSLAATQWSYTALEGVKATVFSLYELGARAPDLVLPSHGDPIDEPRAAFDLLERRLRAYHDSRHDRPWDARGQWEHPFERLTPHLLRNTTSFATSYVLLSDTGGALLIDFGLDMIVNLPTGDDRSSRRPWLPSLGPLRRDFGVDRVEVAIPTHYHDDHVAGFNLLREVEGTQVWSAGAVADVLATPSRYDLPCLWYDPIPVDRVLETGRPVRWHEYELTLYPLPGHTLYAVAIAFDVDGQRVVATGDQQTTTWQPGERAEVLNLQYKNRFRIDDFTRSAALYRKLRPELMISGHWEPRRVDDAYLDLLEEKGAELARIHRELLPLSDVDFDAEGVGAWLRPYQVTTGPGVPFGVEVEARNPFADADEVTIALVVPAGWRAEPATATAEVPGRATETFEFTVTPTGTACRRARIGADLTVGATRFGQHAEALVDVR</sequence>
<dbReference type="SUPFAM" id="SSF56281">
    <property type="entry name" value="Metallo-hydrolase/oxidoreductase"/>
    <property type="match status" value="2"/>
</dbReference>
<dbReference type="CDD" id="cd06262">
    <property type="entry name" value="metallo-hydrolase-like_MBL-fold"/>
    <property type="match status" value="1"/>
</dbReference>
<dbReference type="AlphaFoldDB" id="A0A7W7VGS4"/>
<feature type="domain" description="Metallo-beta-lactamase" evidence="1">
    <location>
        <begin position="13"/>
        <end position="206"/>
    </location>
</feature>
<comment type="caution">
    <text evidence="2">The sequence shown here is derived from an EMBL/GenBank/DDBJ whole genome shotgun (WGS) entry which is preliminary data.</text>
</comment>
<dbReference type="InterPro" id="IPR050855">
    <property type="entry name" value="NDM-1-like"/>
</dbReference>
<dbReference type="SMART" id="SM00849">
    <property type="entry name" value="Lactamase_B"/>
    <property type="match status" value="2"/>
</dbReference>
<dbReference type="Pfam" id="PF00753">
    <property type="entry name" value="Lactamase_B"/>
    <property type="match status" value="2"/>
</dbReference>
<name>A0A7W7VGS4_9PSEU</name>
<reference evidence="2 3" key="1">
    <citation type="submission" date="2020-08" db="EMBL/GenBank/DDBJ databases">
        <title>Genomic Encyclopedia of Type Strains, Phase III (KMG-III): the genomes of soil and plant-associated and newly described type strains.</title>
        <authorList>
            <person name="Whitman W."/>
        </authorList>
    </citation>
    <scope>NUCLEOTIDE SEQUENCE [LARGE SCALE GENOMIC DNA]</scope>
    <source>
        <strain evidence="2 3">CECT 8960</strain>
    </source>
</reference>
<accession>A0A7W7VGS4</accession>
<dbReference type="Proteomes" id="UP000520767">
    <property type="component" value="Unassembled WGS sequence"/>
</dbReference>
<gene>
    <name evidence="2" type="ORF">FHR82_006035</name>
</gene>
<dbReference type="EMBL" id="JACHJQ010000006">
    <property type="protein sequence ID" value="MBB4909777.1"/>
    <property type="molecule type" value="Genomic_DNA"/>
</dbReference>
<feature type="domain" description="Metallo-beta-lactamase" evidence="1">
    <location>
        <begin position="260"/>
        <end position="462"/>
    </location>
</feature>
<evidence type="ECO:0000259" key="1">
    <source>
        <dbReference type="SMART" id="SM00849"/>
    </source>
</evidence>
<evidence type="ECO:0000313" key="2">
    <source>
        <dbReference type="EMBL" id="MBB4909777.1"/>
    </source>
</evidence>
<dbReference type="InterPro" id="IPR001279">
    <property type="entry name" value="Metallo-B-lactamas"/>
</dbReference>
<dbReference type="Gene3D" id="3.60.15.10">
    <property type="entry name" value="Ribonuclease Z/Hydroxyacylglutathione hydrolase-like"/>
    <property type="match status" value="2"/>
</dbReference>
<keyword evidence="3" id="KW-1185">Reference proteome</keyword>
<keyword evidence="2" id="KW-0378">Hydrolase</keyword>
<dbReference type="InterPro" id="IPR036866">
    <property type="entry name" value="RibonucZ/Hydroxyglut_hydro"/>
</dbReference>
<dbReference type="RefSeq" id="WP_184813841.1">
    <property type="nucleotide sequence ID" value="NZ_JACHJQ010000006.1"/>
</dbReference>
<proteinExistence type="predicted"/>
<protein>
    <submittedName>
        <fullName evidence="2">Glyoxylase-like metal-dependent hydrolase (Beta-lactamase superfamily II)</fullName>
    </submittedName>
</protein>
<dbReference type="GO" id="GO:0016787">
    <property type="term" value="F:hydrolase activity"/>
    <property type="evidence" value="ECO:0007669"/>
    <property type="project" value="UniProtKB-KW"/>
</dbReference>
<dbReference type="PANTHER" id="PTHR42951">
    <property type="entry name" value="METALLO-BETA-LACTAMASE DOMAIN-CONTAINING"/>
    <property type="match status" value="1"/>
</dbReference>